<feature type="transmembrane region" description="Helical" evidence="8">
    <location>
        <begin position="210"/>
        <end position="234"/>
    </location>
</feature>
<sequence length="450" mass="48802">MNSILLQLEHIVASISDFVWPVFLPFILLVGAFTSMRTLFIIKNQTTEKSKLDIKNIVGPASISLGAMIGMGSIIGVLGALSKYSASGEVNVESIAIWALIGSCVMVPVSYAETLNSKIMNKTPKEYIGELISPKLGFIYAICFVALSAFGYSGFQFSGINSVAAITSSNLGFELSQIQRYLFIVLPLIGIIATLVLAKKHEVFMNAMTYMIGTAVLAYFTFFIIFVIKTSHYIPTYVGNIFEGMLNPVNGVSGMILGFVLGMQKIILAAETGLGALAMAAQEADTKPREAALISLIPTLVTVFVAIIITSYMASYGLNEAHTISFANSNEVQRLSQLFDTARYVTGGFGAFVLSMFTVLSALTTILGAYYYMNKLFKNNSINKNIAIYLTLITISGTLAVFGANVVFEAVDLLLFVLCGLNVTALAIFTIKKWNSYKFYSILTSHKKSA</sequence>
<keyword evidence="7 8" id="KW-0472">Membrane</keyword>
<evidence type="ECO:0000313" key="9">
    <source>
        <dbReference type="EMBL" id="MBC5997163.1"/>
    </source>
</evidence>
<feature type="transmembrane region" description="Helical" evidence="8">
    <location>
        <begin position="95"/>
        <end position="115"/>
    </location>
</feature>
<evidence type="ECO:0000256" key="2">
    <source>
        <dbReference type="ARBA" id="ARBA00009261"/>
    </source>
</evidence>
<evidence type="ECO:0000313" key="10">
    <source>
        <dbReference type="Proteomes" id="UP000609849"/>
    </source>
</evidence>
<feature type="transmembrane region" description="Helical" evidence="8">
    <location>
        <begin position="178"/>
        <end position="198"/>
    </location>
</feature>
<feature type="transmembrane region" description="Helical" evidence="8">
    <location>
        <begin position="291"/>
        <end position="314"/>
    </location>
</feature>
<reference evidence="9 10" key="1">
    <citation type="submission" date="2020-08" db="EMBL/GenBank/DDBJ databases">
        <authorList>
            <person name="Liu C."/>
            <person name="Sun Q."/>
        </authorList>
    </citation>
    <scope>NUCLEOTIDE SEQUENCE [LARGE SCALE GENOMIC DNA]</scope>
    <source>
        <strain evidence="9 10">NSJ-18</strain>
    </source>
</reference>
<name>A0ABR7JQY5_9FIRM</name>
<dbReference type="Proteomes" id="UP000609849">
    <property type="component" value="Unassembled WGS sequence"/>
</dbReference>
<feature type="transmembrane region" description="Helical" evidence="8">
    <location>
        <begin position="385"/>
        <end position="407"/>
    </location>
</feature>
<organism evidence="9 10">
    <name type="scientific">Romboutsia faecis</name>
    <dbReference type="NCBI Taxonomy" id="2764597"/>
    <lineage>
        <taxon>Bacteria</taxon>
        <taxon>Bacillati</taxon>
        <taxon>Bacillota</taxon>
        <taxon>Clostridia</taxon>
        <taxon>Peptostreptococcales</taxon>
        <taxon>Peptostreptococcaceae</taxon>
        <taxon>Romboutsia</taxon>
    </lineage>
</organism>
<feature type="transmembrane region" description="Helical" evidence="8">
    <location>
        <begin position="63"/>
        <end position="83"/>
    </location>
</feature>
<evidence type="ECO:0000256" key="7">
    <source>
        <dbReference type="ARBA" id="ARBA00023136"/>
    </source>
</evidence>
<keyword evidence="10" id="KW-1185">Reference proteome</keyword>
<feature type="transmembrane region" description="Helical" evidence="8">
    <location>
        <begin position="413"/>
        <end position="431"/>
    </location>
</feature>
<dbReference type="RefSeq" id="WP_153924563.1">
    <property type="nucleotide sequence ID" value="NZ_JACRWE010000004.1"/>
</dbReference>
<comment type="caution">
    <text evidence="9">The sequence shown here is derived from an EMBL/GenBank/DDBJ whole genome shotgun (WGS) entry which is preliminary data.</text>
</comment>
<dbReference type="InterPro" id="IPR001463">
    <property type="entry name" value="Na/Ala_symport"/>
</dbReference>
<evidence type="ECO:0000256" key="3">
    <source>
        <dbReference type="ARBA" id="ARBA00022448"/>
    </source>
</evidence>
<accession>A0ABR7JQY5</accession>
<dbReference type="EMBL" id="JACRWE010000004">
    <property type="protein sequence ID" value="MBC5997163.1"/>
    <property type="molecule type" value="Genomic_DNA"/>
</dbReference>
<dbReference type="PANTHER" id="PTHR30330:SF7">
    <property type="entry name" value="SODIUM_PROTON-DEPENDENT ALANINE CARRIER PROTEIN YRBD-RELATED"/>
    <property type="match status" value="1"/>
</dbReference>
<keyword evidence="4" id="KW-1003">Cell membrane</keyword>
<evidence type="ECO:0000256" key="1">
    <source>
        <dbReference type="ARBA" id="ARBA00004651"/>
    </source>
</evidence>
<gene>
    <name evidence="9" type="ORF">H8923_10350</name>
</gene>
<feature type="transmembrane region" description="Helical" evidence="8">
    <location>
        <begin position="349"/>
        <end position="373"/>
    </location>
</feature>
<feature type="transmembrane region" description="Helical" evidence="8">
    <location>
        <begin position="20"/>
        <end position="42"/>
    </location>
</feature>
<dbReference type="Gene3D" id="1.20.1740.10">
    <property type="entry name" value="Amino acid/polyamine transporter I"/>
    <property type="match status" value="1"/>
</dbReference>
<feature type="transmembrane region" description="Helical" evidence="8">
    <location>
        <begin position="136"/>
        <end position="158"/>
    </location>
</feature>
<keyword evidence="3" id="KW-0813">Transport</keyword>
<keyword evidence="6 8" id="KW-1133">Transmembrane helix</keyword>
<feature type="transmembrane region" description="Helical" evidence="8">
    <location>
        <begin position="254"/>
        <end position="279"/>
    </location>
</feature>
<comment type="similarity">
    <text evidence="2">Belongs to the alanine or glycine:cation symporter (AGCS) (TC 2.A.25) family.</text>
</comment>
<evidence type="ECO:0000256" key="4">
    <source>
        <dbReference type="ARBA" id="ARBA00022475"/>
    </source>
</evidence>
<proteinExistence type="inferred from homology"/>
<evidence type="ECO:0000256" key="5">
    <source>
        <dbReference type="ARBA" id="ARBA00022692"/>
    </source>
</evidence>
<evidence type="ECO:0000256" key="8">
    <source>
        <dbReference type="SAM" id="Phobius"/>
    </source>
</evidence>
<comment type="subcellular location">
    <subcellularLocation>
        <location evidence="1">Cell membrane</location>
        <topology evidence="1">Multi-pass membrane protein</topology>
    </subcellularLocation>
</comment>
<keyword evidence="5 8" id="KW-0812">Transmembrane</keyword>
<protein>
    <submittedName>
        <fullName evidence="9">Sodium:alanine symporter family protein</fullName>
    </submittedName>
</protein>
<dbReference type="PANTHER" id="PTHR30330">
    <property type="entry name" value="AGSS FAMILY TRANSPORTER, SODIUM-ALANINE"/>
    <property type="match status" value="1"/>
</dbReference>
<evidence type="ECO:0000256" key="6">
    <source>
        <dbReference type="ARBA" id="ARBA00022989"/>
    </source>
</evidence>